<reference evidence="3 4" key="1">
    <citation type="submission" date="2020-08" db="EMBL/GenBank/DDBJ databases">
        <authorList>
            <person name="Newling K."/>
            <person name="Davey J."/>
            <person name="Forrester S."/>
        </authorList>
    </citation>
    <scope>NUCLEOTIDE SEQUENCE [LARGE SCALE GENOMIC DNA]</scope>
    <source>
        <strain evidence="4">Crithidia deanei Carvalho (ATCC PRA-265)</strain>
    </source>
</reference>
<keyword evidence="2" id="KW-0812">Transmembrane</keyword>
<dbReference type="VEuPathDB" id="TriTrypDB:ADEAN_000008500"/>
<feature type="transmembrane region" description="Helical" evidence="2">
    <location>
        <begin position="180"/>
        <end position="206"/>
    </location>
</feature>
<keyword evidence="4" id="KW-1185">Reference proteome</keyword>
<feature type="region of interest" description="Disordered" evidence="1">
    <location>
        <begin position="302"/>
        <end position="364"/>
    </location>
</feature>
<evidence type="ECO:0000313" key="4">
    <source>
        <dbReference type="Proteomes" id="UP000515908"/>
    </source>
</evidence>
<evidence type="ECO:0000256" key="2">
    <source>
        <dbReference type="SAM" id="Phobius"/>
    </source>
</evidence>
<gene>
    <name evidence="3" type="ORF">ADEAN_000008500</name>
</gene>
<feature type="compositionally biased region" description="Polar residues" evidence="1">
    <location>
        <begin position="397"/>
        <end position="406"/>
    </location>
</feature>
<organism evidence="3 4">
    <name type="scientific">Angomonas deanei</name>
    <dbReference type="NCBI Taxonomy" id="59799"/>
    <lineage>
        <taxon>Eukaryota</taxon>
        <taxon>Discoba</taxon>
        <taxon>Euglenozoa</taxon>
        <taxon>Kinetoplastea</taxon>
        <taxon>Metakinetoplastina</taxon>
        <taxon>Trypanosomatida</taxon>
        <taxon>Trypanosomatidae</taxon>
        <taxon>Strigomonadinae</taxon>
        <taxon>Angomonas</taxon>
    </lineage>
</organism>
<feature type="transmembrane region" description="Helical" evidence="2">
    <location>
        <begin position="21"/>
        <end position="43"/>
    </location>
</feature>
<dbReference type="Proteomes" id="UP000515908">
    <property type="component" value="Chromosome 01"/>
</dbReference>
<feature type="compositionally biased region" description="Basic and acidic residues" evidence="1">
    <location>
        <begin position="312"/>
        <end position="343"/>
    </location>
</feature>
<name>A0A7G2C1S8_9TRYP</name>
<accession>A0A7G2C1S8</accession>
<protein>
    <submittedName>
        <fullName evidence="3">Uncharacterized protein</fullName>
    </submittedName>
</protein>
<proteinExistence type="predicted"/>
<feature type="transmembrane region" description="Helical" evidence="2">
    <location>
        <begin position="226"/>
        <end position="244"/>
    </location>
</feature>
<dbReference type="EMBL" id="LR877145">
    <property type="protein sequence ID" value="CAD2212673.1"/>
    <property type="molecule type" value="Genomic_DNA"/>
</dbReference>
<keyword evidence="2" id="KW-0472">Membrane</keyword>
<sequence>MNSRVNYTPVFLYKRQLFGRSGVALLCLILLILECVVLAVPLAKTTRWSSGLPPVVEATEYYYVLQHKVLDSSLLDENSVVHYSGAAVKAFLVIALILAISSLVVSAVYVVLRVLVNRKQKALLAASAAESEFEEFNLPSVTKEHLNSRRGENHQSGSNNMGNGNNRGGRASLLFVMDRLVGLGLFCFLVLQCIFLLVALLVFPAYIMQKLFTPDWGERTYFSTGYVLLGVNVILGVIASALAYSKDLTGLNMAFRRYEEMENNSMTASEQRSEQFGIPMSNFTSLYNTPQKMAVERYHTREDTSFTFPEKQPQKERRTESTNGEVRTKVHREEMDSYDRDHQTSTAVFSKTQKGKEPASGIAPYGTALYDQRVESASKREVVFQPESESKVAVPSDNESVQTTPPQGLDHGIEPAGEPPEARLEDTSLQDDAVPRTVAHH</sequence>
<evidence type="ECO:0000256" key="1">
    <source>
        <dbReference type="SAM" id="MobiDB-lite"/>
    </source>
</evidence>
<evidence type="ECO:0000313" key="3">
    <source>
        <dbReference type="EMBL" id="CAD2212673.1"/>
    </source>
</evidence>
<dbReference type="AlphaFoldDB" id="A0A7G2C1S8"/>
<feature type="region of interest" description="Disordered" evidence="1">
    <location>
        <begin position="380"/>
        <end position="441"/>
    </location>
</feature>
<keyword evidence="2" id="KW-1133">Transmembrane helix</keyword>
<feature type="transmembrane region" description="Helical" evidence="2">
    <location>
        <begin position="90"/>
        <end position="112"/>
    </location>
</feature>